<evidence type="ECO:0008006" key="3">
    <source>
        <dbReference type="Google" id="ProtNLM"/>
    </source>
</evidence>
<dbReference type="EMBL" id="HBGH01017502">
    <property type="protein sequence ID" value="CAD9237583.1"/>
    <property type="molecule type" value="Transcribed_RNA"/>
</dbReference>
<gene>
    <name evidence="2" type="ORF">CCAE0312_LOCUS9682</name>
</gene>
<organism evidence="2">
    <name type="scientific">Compsopogon caeruleus</name>
    <dbReference type="NCBI Taxonomy" id="31354"/>
    <lineage>
        <taxon>Eukaryota</taxon>
        <taxon>Rhodophyta</taxon>
        <taxon>Compsopogonophyceae</taxon>
        <taxon>Compsopogonales</taxon>
        <taxon>Compsopogonaceae</taxon>
        <taxon>Compsopogon</taxon>
    </lineage>
</organism>
<proteinExistence type="predicted"/>
<keyword evidence="1" id="KW-1133">Transmembrane helix</keyword>
<feature type="transmembrane region" description="Helical" evidence="1">
    <location>
        <begin position="320"/>
        <end position="341"/>
    </location>
</feature>
<feature type="transmembrane region" description="Helical" evidence="1">
    <location>
        <begin position="287"/>
        <end position="308"/>
    </location>
</feature>
<keyword evidence="1" id="KW-0812">Transmembrane</keyword>
<protein>
    <recommendedName>
        <fullName evidence="3">Transmembrane protein</fullName>
    </recommendedName>
</protein>
<dbReference type="AlphaFoldDB" id="A0A7S1TJ15"/>
<evidence type="ECO:0000313" key="2">
    <source>
        <dbReference type="EMBL" id="CAD9237583.1"/>
    </source>
</evidence>
<reference evidence="2" key="1">
    <citation type="submission" date="2021-01" db="EMBL/GenBank/DDBJ databases">
        <authorList>
            <person name="Corre E."/>
            <person name="Pelletier E."/>
            <person name="Niang G."/>
            <person name="Scheremetjew M."/>
            <person name="Finn R."/>
            <person name="Kale V."/>
            <person name="Holt S."/>
            <person name="Cochrane G."/>
            <person name="Meng A."/>
            <person name="Brown T."/>
            <person name="Cohen L."/>
        </authorList>
    </citation>
    <scope>NUCLEOTIDE SEQUENCE</scope>
    <source>
        <strain evidence="2">SAG 36.94</strain>
    </source>
</reference>
<accession>A0A7S1TJ15</accession>
<feature type="transmembrane region" description="Helical" evidence="1">
    <location>
        <begin position="20"/>
        <end position="42"/>
    </location>
</feature>
<feature type="transmembrane region" description="Helical" evidence="1">
    <location>
        <begin position="251"/>
        <end position="275"/>
    </location>
</feature>
<name>A0A7S1TJ15_9RHOD</name>
<feature type="transmembrane region" description="Helical" evidence="1">
    <location>
        <begin position="353"/>
        <end position="376"/>
    </location>
</feature>
<keyword evidence="1" id="KW-0472">Membrane</keyword>
<sequence length="414" mass="46125">MRFVMFALPVCTGVVYQGRILVVSFVAVMLYASLGLAVEVFVPSRLLIRMQRALLGSNSLMQGVDFEEISIDAMDVDERLMIGLLCAYCNVEVGQGQRVDILTGLGEVDIFNEFEVSSNGSRNFKSMSVIVQNADHVFDGSVKLGETLSLEVESLHDSSDTSIESFPVQTWGDNTSFGSYQPDSSLYQEFMSVSDVARTCNTVSDNTLDLRPIRSLTNTSRTINVKVTGTTNLVTQLPYSVLPEITVVLSLYLTPIVITLEVVSLLLLFVDLGIVKDLKSAEPVPHWVYATINLVWFATVVLGSLSIYSFVQVQKKVNSAWVGCGTWSMYAVEGGFVGRYRCQEISLRESTAWYAYLMYLIPVTIIAVITLITLFAQYQRHQYGLERGLRRSTFRSRVEKTESSVESLERSEDV</sequence>
<evidence type="ECO:0000256" key="1">
    <source>
        <dbReference type="SAM" id="Phobius"/>
    </source>
</evidence>